<dbReference type="InterPro" id="IPR001628">
    <property type="entry name" value="Znf_hrmn_rcpt"/>
</dbReference>
<evidence type="ECO:0000313" key="11">
    <source>
        <dbReference type="EMBL" id="CAD5124100.1"/>
    </source>
</evidence>
<dbReference type="GO" id="GO:0008270">
    <property type="term" value="F:zinc ion binding"/>
    <property type="evidence" value="ECO:0007669"/>
    <property type="project" value="UniProtKB-KW"/>
</dbReference>
<feature type="domain" description="Nuclear receptor" evidence="10">
    <location>
        <begin position="23"/>
        <end position="99"/>
    </location>
</feature>
<evidence type="ECO:0000256" key="7">
    <source>
        <dbReference type="ARBA" id="ARBA00023163"/>
    </source>
</evidence>
<evidence type="ECO:0000256" key="4">
    <source>
        <dbReference type="ARBA" id="ARBA00022833"/>
    </source>
</evidence>
<keyword evidence="5" id="KW-0805">Transcription regulation</keyword>
<dbReference type="PROSITE" id="PS51030">
    <property type="entry name" value="NUCLEAR_REC_DBD_2"/>
    <property type="match status" value="1"/>
</dbReference>
<dbReference type="InterPro" id="IPR013088">
    <property type="entry name" value="Znf_NHR/GATA"/>
</dbReference>
<dbReference type="AlphaFoldDB" id="A0A7I8W6D0"/>
<evidence type="ECO:0000256" key="1">
    <source>
        <dbReference type="ARBA" id="ARBA00004123"/>
    </source>
</evidence>
<evidence type="ECO:0000256" key="8">
    <source>
        <dbReference type="ARBA" id="ARBA00023170"/>
    </source>
</evidence>
<keyword evidence="3" id="KW-0863">Zinc-finger</keyword>
<dbReference type="EMBL" id="CAJFCJ010000020">
    <property type="protein sequence ID" value="CAD5124100.1"/>
    <property type="molecule type" value="Genomic_DNA"/>
</dbReference>
<dbReference type="Gene3D" id="3.30.50.10">
    <property type="entry name" value="Erythroid Transcription Factor GATA-1, subunit A"/>
    <property type="match status" value="1"/>
</dbReference>
<dbReference type="SMART" id="SM00399">
    <property type="entry name" value="ZnF_C4"/>
    <property type="match status" value="1"/>
</dbReference>
<keyword evidence="12" id="KW-1185">Reference proteome</keyword>
<keyword evidence="9" id="KW-0539">Nucleus</keyword>
<comment type="subcellular location">
    <subcellularLocation>
        <location evidence="1">Nucleus</location>
    </subcellularLocation>
</comment>
<keyword evidence="6" id="KW-0238">DNA-binding</keyword>
<dbReference type="SUPFAM" id="SSF57716">
    <property type="entry name" value="Glucocorticoid receptor-like (DNA-binding domain)"/>
    <property type="match status" value="1"/>
</dbReference>
<sequence>MASKKATKISKRKKPSSVFANANLPCQVCGISSSGYHYGVFTCEACKVFYRRSSYKFETYKCSNGRKSCIPGTDFSFSCKYCRYKKCLDVGMSRQKIKIGRYSKERLDQKEQQLAVFHMNKICVPLQIDTTEFDDVFIQCLNLLGSLREIDYQREIKNFHELFTSAAQAIVNGIFTRDDYILYLDIIGIEVDERKNFLTCFGKIWELLVKNTMINMLELPGLKDLNRVELMDAMYVGDEFFHLIMLIAIMRSFERGTVDVSISGYEMRVDRNFLRNLTDDEFAGYTEKLHVALDELKPTYEELIFLYTANLYRPRNKLSLLTPYYQQIIVGFTRYLEKTYGNEYPHRLLKLVNLKALLKERKHFMRSWRRAHKDYMRHVYESEFLQIWWSRDSARKWNYLEKTFLTQCSA</sequence>
<keyword evidence="2" id="KW-0479">Metal-binding</keyword>
<keyword evidence="8" id="KW-0675">Receptor</keyword>
<dbReference type="GO" id="GO:0005634">
    <property type="term" value="C:nucleus"/>
    <property type="evidence" value="ECO:0007669"/>
    <property type="project" value="UniProtKB-SubCell"/>
</dbReference>
<dbReference type="Pfam" id="PF00105">
    <property type="entry name" value="zf-C4"/>
    <property type="match status" value="1"/>
</dbReference>
<dbReference type="SUPFAM" id="SSF48508">
    <property type="entry name" value="Nuclear receptor ligand-binding domain"/>
    <property type="match status" value="1"/>
</dbReference>
<dbReference type="OrthoDB" id="6058386at2759"/>
<organism evidence="11 12">
    <name type="scientific">Dimorphilus gyrociliatus</name>
    <dbReference type="NCBI Taxonomy" id="2664684"/>
    <lineage>
        <taxon>Eukaryota</taxon>
        <taxon>Metazoa</taxon>
        <taxon>Spiralia</taxon>
        <taxon>Lophotrochozoa</taxon>
        <taxon>Annelida</taxon>
        <taxon>Polychaeta</taxon>
        <taxon>Polychaeta incertae sedis</taxon>
        <taxon>Dinophilidae</taxon>
        <taxon>Dimorphilus</taxon>
    </lineage>
</organism>
<reference evidence="11 12" key="1">
    <citation type="submission" date="2020-08" db="EMBL/GenBank/DDBJ databases">
        <authorList>
            <person name="Hejnol A."/>
        </authorList>
    </citation>
    <scope>NUCLEOTIDE SEQUENCE [LARGE SCALE GENOMIC DNA]</scope>
</reference>
<dbReference type="PANTHER" id="PTHR45805:SF2">
    <property type="entry name" value="NUCLEAR HORMONE RECEPTOR HR3-RELATED"/>
    <property type="match status" value="1"/>
</dbReference>
<dbReference type="GO" id="GO:0000978">
    <property type="term" value="F:RNA polymerase II cis-regulatory region sequence-specific DNA binding"/>
    <property type="evidence" value="ECO:0007669"/>
    <property type="project" value="TreeGrafter"/>
</dbReference>
<name>A0A7I8W6D0_9ANNE</name>
<dbReference type="GO" id="GO:0004879">
    <property type="term" value="F:nuclear receptor activity"/>
    <property type="evidence" value="ECO:0007669"/>
    <property type="project" value="TreeGrafter"/>
</dbReference>
<proteinExistence type="predicted"/>
<evidence type="ECO:0000313" key="12">
    <source>
        <dbReference type="Proteomes" id="UP000549394"/>
    </source>
</evidence>
<dbReference type="InterPro" id="IPR035500">
    <property type="entry name" value="NHR-like_dom_sf"/>
</dbReference>
<dbReference type="PRINTS" id="PR00047">
    <property type="entry name" value="STROIDFINGER"/>
</dbReference>
<comment type="caution">
    <text evidence="11">The sequence shown here is derived from an EMBL/GenBank/DDBJ whole genome shotgun (WGS) entry which is preliminary data.</text>
</comment>
<evidence type="ECO:0000256" key="3">
    <source>
        <dbReference type="ARBA" id="ARBA00022771"/>
    </source>
</evidence>
<evidence type="ECO:0000259" key="10">
    <source>
        <dbReference type="PROSITE" id="PS51030"/>
    </source>
</evidence>
<keyword evidence="4" id="KW-0862">Zinc</keyword>
<evidence type="ECO:0000256" key="6">
    <source>
        <dbReference type="ARBA" id="ARBA00023125"/>
    </source>
</evidence>
<protein>
    <submittedName>
        <fullName evidence="11">DgyrCDS12402</fullName>
    </submittedName>
</protein>
<evidence type="ECO:0000256" key="5">
    <source>
        <dbReference type="ARBA" id="ARBA00023015"/>
    </source>
</evidence>
<dbReference type="Proteomes" id="UP000549394">
    <property type="component" value="Unassembled WGS sequence"/>
</dbReference>
<gene>
    <name evidence="11" type="ORF">DGYR_LOCUS11692</name>
</gene>
<evidence type="ECO:0000256" key="9">
    <source>
        <dbReference type="ARBA" id="ARBA00023242"/>
    </source>
</evidence>
<keyword evidence="7" id="KW-0804">Transcription</keyword>
<dbReference type="PANTHER" id="PTHR45805">
    <property type="entry name" value="NUCLEAR HORMONE RECEPTOR HR3-RELATED"/>
    <property type="match status" value="1"/>
</dbReference>
<evidence type="ECO:0000256" key="2">
    <source>
        <dbReference type="ARBA" id="ARBA00022723"/>
    </source>
</evidence>
<accession>A0A7I8W6D0</accession>